<accession>A0A7X0VU57</accession>
<dbReference type="EMBL" id="JACJVO010000003">
    <property type="protein sequence ID" value="MBB6729907.1"/>
    <property type="molecule type" value="Genomic_DNA"/>
</dbReference>
<sequence>MKATYDSLSQLVGQFASKPAVALSLKAKLLAAKAASAIGVSKAEAQAIQAFVKEANAQSGKALTAERAQFLVRLAEALAA</sequence>
<dbReference type="Proteomes" id="UP000564644">
    <property type="component" value="Unassembled WGS sequence"/>
</dbReference>
<comment type="caution">
    <text evidence="1">The sequence shown here is derived from an EMBL/GenBank/DDBJ whole genome shotgun (WGS) entry which is preliminary data.</text>
</comment>
<organism evidence="1 2">
    <name type="scientific">Cohnella zeiphila</name>
    <dbReference type="NCBI Taxonomy" id="2761120"/>
    <lineage>
        <taxon>Bacteria</taxon>
        <taxon>Bacillati</taxon>
        <taxon>Bacillota</taxon>
        <taxon>Bacilli</taxon>
        <taxon>Bacillales</taxon>
        <taxon>Paenibacillaceae</taxon>
        <taxon>Cohnella</taxon>
    </lineage>
</organism>
<reference evidence="1 2" key="1">
    <citation type="submission" date="2020-08" db="EMBL/GenBank/DDBJ databases">
        <title>Cohnella phylogeny.</title>
        <authorList>
            <person name="Dunlap C."/>
        </authorList>
    </citation>
    <scope>NUCLEOTIDE SEQUENCE [LARGE SCALE GENOMIC DNA]</scope>
    <source>
        <strain evidence="1 2">CBP 2801</strain>
    </source>
</reference>
<evidence type="ECO:0000313" key="1">
    <source>
        <dbReference type="EMBL" id="MBB6729907.1"/>
    </source>
</evidence>
<name>A0A7X0VU57_9BACL</name>
<protein>
    <submittedName>
        <fullName evidence="1">Uncharacterized protein</fullName>
    </submittedName>
</protein>
<dbReference type="AlphaFoldDB" id="A0A7X0VU57"/>
<dbReference type="RefSeq" id="WP_185127574.1">
    <property type="nucleotide sequence ID" value="NZ_JACJVO010000003.1"/>
</dbReference>
<proteinExistence type="predicted"/>
<keyword evidence="2" id="KW-1185">Reference proteome</keyword>
<evidence type="ECO:0000313" key="2">
    <source>
        <dbReference type="Proteomes" id="UP000564644"/>
    </source>
</evidence>
<gene>
    <name evidence="1" type="ORF">H7C18_03270</name>
</gene>